<comment type="caution">
    <text evidence="1">The sequence shown here is derived from an EMBL/GenBank/DDBJ whole genome shotgun (WGS) entry which is preliminary data.</text>
</comment>
<gene>
    <name evidence="1" type="ORF">PHET_11061</name>
</gene>
<name>A0A8J4T9B6_9TREM</name>
<dbReference type="PANTHER" id="PTHR47331">
    <property type="entry name" value="PHD-TYPE DOMAIN-CONTAINING PROTEIN"/>
    <property type="match status" value="1"/>
</dbReference>
<sequence length="94" mass="10741">MKWDSIADEAEMSEWHSFLVDIRLLEQVKIPRPFIPMTFTVVDLRMYRLSDASELGYGAAVYVWVGGDDERVMLSILMGKSCVSPIKSVTLVIW</sequence>
<reference evidence="1" key="1">
    <citation type="submission" date="2019-05" db="EMBL/GenBank/DDBJ databases">
        <title>Annotation for the trematode Paragonimus heterotremus.</title>
        <authorList>
            <person name="Choi Y.-J."/>
        </authorList>
    </citation>
    <scope>NUCLEOTIDE SEQUENCE</scope>
    <source>
        <strain evidence="1">LC</strain>
    </source>
</reference>
<evidence type="ECO:0000313" key="2">
    <source>
        <dbReference type="Proteomes" id="UP000748531"/>
    </source>
</evidence>
<dbReference type="AlphaFoldDB" id="A0A8J4T9B6"/>
<dbReference type="EMBL" id="LUCH01009310">
    <property type="protein sequence ID" value="KAF5396057.1"/>
    <property type="molecule type" value="Genomic_DNA"/>
</dbReference>
<keyword evidence="2" id="KW-1185">Reference proteome</keyword>
<accession>A0A8J4T9B6</accession>
<dbReference type="Proteomes" id="UP000748531">
    <property type="component" value="Unassembled WGS sequence"/>
</dbReference>
<dbReference type="OrthoDB" id="6128880at2759"/>
<proteinExistence type="predicted"/>
<organism evidence="1 2">
    <name type="scientific">Paragonimus heterotremus</name>
    <dbReference type="NCBI Taxonomy" id="100268"/>
    <lineage>
        <taxon>Eukaryota</taxon>
        <taxon>Metazoa</taxon>
        <taxon>Spiralia</taxon>
        <taxon>Lophotrochozoa</taxon>
        <taxon>Platyhelminthes</taxon>
        <taxon>Trematoda</taxon>
        <taxon>Digenea</taxon>
        <taxon>Plagiorchiida</taxon>
        <taxon>Troglotremata</taxon>
        <taxon>Troglotrematidae</taxon>
        <taxon>Paragonimus</taxon>
    </lineage>
</organism>
<evidence type="ECO:0000313" key="1">
    <source>
        <dbReference type="EMBL" id="KAF5396057.1"/>
    </source>
</evidence>
<dbReference type="InterPro" id="IPR008042">
    <property type="entry name" value="Retrotrans_Pao"/>
</dbReference>
<dbReference type="Pfam" id="PF05380">
    <property type="entry name" value="Peptidase_A17"/>
    <property type="match status" value="1"/>
</dbReference>
<protein>
    <submittedName>
        <fullName evidence="1">Uncharacterized protein</fullName>
    </submittedName>
</protein>